<sequence length="57" mass="6324">ALKPNILATQLQITILCHFWYYLECRDGWVDLIPTWSVGLDGDDPAITSGPGLGCYI</sequence>
<dbReference type="Proteomes" id="UP000593573">
    <property type="component" value="Unassembled WGS sequence"/>
</dbReference>
<protein>
    <submittedName>
        <fullName evidence="1">Uncharacterized protein</fullName>
    </submittedName>
</protein>
<keyword evidence="2" id="KW-1185">Reference proteome</keyword>
<dbReference type="EMBL" id="JABFAB010000011">
    <property type="protein sequence ID" value="MBA0664170.1"/>
    <property type="molecule type" value="Genomic_DNA"/>
</dbReference>
<accession>A0A7J8VNL2</accession>
<proteinExistence type="predicted"/>
<reference evidence="1 2" key="1">
    <citation type="journal article" date="2019" name="Genome Biol. Evol.">
        <title>Insights into the evolution of the New World diploid cottons (Gossypium, subgenus Houzingenia) based on genome sequencing.</title>
        <authorList>
            <person name="Grover C.E."/>
            <person name="Arick M.A. 2nd"/>
            <person name="Thrash A."/>
            <person name="Conover J.L."/>
            <person name="Sanders W.S."/>
            <person name="Peterson D.G."/>
            <person name="Frelichowski J.E."/>
            <person name="Scheffler J.A."/>
            <person name="Scheffler B.E."/>
            <person name="Wendel J.F."/>
        </authorList>
    </citation>
    <scope>NUCLEOTIDE SEQUENCE [LARGE SCALE GENOMIC DNA]</scope>
    <source>
        <strain evidence="1">57</strain>
        <tissue evidence="1">Leaf</tissue>
    </source>
</reference>
<evidence type="ECO:0000313" key="2">
    <source>
        <dbReference type="Proteomes" id="UP000593573"/>
    </source>
</evidence>
<feature type="non-terminal residue" evidence="1">
    <location>
        <position position="57"/>
    </location>
</feature>
<comment type="caution">
    <text evidence="1">The sequence shown here is derived from an EMBL/GenBank/DDBJ whole genome shotgun (WGS) entry which is preliminary data.</text>
</comment>
<name>A0A7J8VNL2_9ROSI</name>
<gene>
    <name evidence="1" type="ORF">Goklo_004216</name>
</gene>
<dbReference type="AlphaFoldDB" id="A0A7J8VNL2"/>
<organism evidence="1 2">
    <name type="scientific">Gossypium klotzschianum</name>
    <dbReference type="NCBI Taxonomy" id="34286"/>
    <lineage>
        <taxon>Eukaryota</taxon>
        <taxon>Viridiplantae</taxon>
        <taxon>Streptophyta</taxon>
        <taxon>Embryophyta</taxon>
        <taxon>Tracheophyta</taxon>
        <taxon>Spermatophyta</taxon>
        <taxon>Magnoliopsida</taxon>
        <taxon>eudicotyledons</taxon>
        <taxon>Gunneridae</taxon>
        <taxon>Pentapetalae</taxon>
        <taxon>rosids</taxon>
        <taxon>malvids</taxon>
        <taxon>Malvales</taxon>
        <taxon>Malvaceae</taxon>
        <taxon>Malvoideae</taxon>
        <taxon>Gossypium</taxon>
    </lineage>
</organism>
<evidence type="ECO:0000313" key="1">
    <source>
        <dbReference type="EMBL" id="MBA0664170.1"/>
    </source>
</evidence>